<keyword evidence="1" id="KW-0812">Transmembrane</keyword>
<dbReference type="EMBL" id="VSDO01000003">
    <property type="protein sequence ID" value="TYA12119.1"/>
    <property type="molecule type" value="Genomic_DNA"/>
</dbReference>
<dbReference type="Pfam" id="PF11391">
    <property type="entry name" value="DUF2798"/>
    <property type="match status" value="2"/>
</dbReference>
<dbReference type="RefSeq" id="WP_148453525.1">
    <property type="nucleotide sequence ID" value="NZ_VSDO01000003.1"/>
</dbReference>
<feature type="transmembrane region" description="Helical" evidence="1">
    <location>
        <begin position="129"/>
        <end position="148"/>
    </location>
</feature>
<reference evidence="2 3" key="1">
    <citation type="submission" date="2019-08" db="EMBL/GenBank/DDBJ databases">
        <title>Genome sequencing of Paenibacillus faecis DSM 23593(T).</title>
        <authorList>
            <person name="Kook J.-K."/>
            <person name="Park S.-N."/>
            <person name="Lim Y.K."/>
        </authorList>
    </citation>
    <scope>NUCLEOTIDE SEQUENCE [LARGE SCALE GENOMIC DNA]</scope>
    <source>
        <strain evidence="2 3">DSM 23593</strain>
    </source>
</reference>
<evidence type="ECO:0000313" key="3">
    <source>
        <dbReference type="Proteomes" id="UP000325218"/>
    </source>
</evidence>
<keyword evidence="1" id="KW-1133">Transmembrane helix</keyword>
<keyword evidence="3" id="KW-1185">Reference proteome</keyword>
<feature type="transmembrane region" description="Helical" evidence="1">
    <location>
        <begin position="82"/>
        <end position="109"/>
    </location>
</feature>
<keyword evidence="1" id="KW-0472">Membrane</keyword>
<protein>
    <submittedName>
        <fullName evidence="2">DUF2798 domain-containing protein</fullName>
    </submittedName>
</protein>
<feature type="transmembrane region" description="Helical" evidence="1">
    <location>
        <begin position="9"/>
        <end position="30"/>
    </location>
</feature>
<comment type="caution">
    <text evidence="2">The sequence shown here is derived from an EMBL/GenBank/DDBJ whole genome shotgun (WGS) entry which is preliminary data.</text>
</comment>
<feature type="transmembrane region" description="Helical" evidence="1">
    <location>
        <begin position="42"/>
        <end position="61"/>
    </location>
</feature>
<organism evidence="2 3">
    <name type="scientific">Paenibacillus faecis</name>
    <dbReference type="NCBI Taxonomy" id="862114"/>
    <lineage>
        <taxon>Bacteria</taxon>
        <taxon>Bacillati</taxon>
        <taxon>Bacillota</taxon>
        <taxon>Bacilli</taxon>
        <taxon>Bacillales</taxon>
        <taxon>Paenibacillaceae</taxon>
        <taxon>Paenibacillus</taxon>
    </lineage>
</organism>
<dbReference type="Proteomes" id="UP000325218">
    <property type="component" value="Unassembled WGS sequence"/>
</dbReference>
<dbReference type="OrthoDB" id="7062363at2"/>
<name>A0A5D0CQ89_9BACL</name>
<accession>A0A5D0CQ89</accession>
<gene>
    <name evidence="2" type="ORF">FRY98_15460</name>
</gene>
<dbReference type="InterPro" id="IPR021529">
    <property type="entry name" value="DUF2798"/>
</dbReference>
<sequence length="158" mass="17460">MPTTKREALYFGLMMCFGMVVCMTTYNLLIHDMIGTLSFADMIIQYLAGFVVAMALEMFIVGPFARKAAFKLPINKTKKVQVILAVSSCMVIGMVFFMSLFGLVMSNLVGSPGEGSLVMSYLRTFCQNFVMAYPLQLLVMGPLVRGLFTKFVKAQAVS</sequence>
<proteinExistence type="predicted"/>
<dbReference type="AlphaFoldDB" id="A0A5D0CQ89"/>
<evidence type="ECO:0000313" key="2">
    <source>
        <dbReference type="EMBL" id="TYA12119.1"/>
    </source>
</evidence>
<evidence type="ECO:0000256" key="1">
    <source>
        <dbReference type="SAM" id="Phobius"/>
    </source>
</evidence>